<keyword evidence="3 5" id="KW-0863">Zinc-finger</keyword>
<evidence type="ECO:0000256" key="2">
    <source>
        <dbReference type="ARBA" id="ARBA00022737"/>
    </source>
</evidence>
<dbReference type="EMBL" id="CAXIEN010000320">
    <property type="protein sequence ID" value="CAL1293097.1"/>
    <property type="molecule type" value="Genomic_DNA"/>
</dbReference>
<evidence type="ECO:0000256" key="5">
    <source>
        <dbReference type="PROSITE-ProRule" id="PRU00042"/>
    </source>
</evidence>
<dbReference type="AlphaFoldDB" id="A0AAV2BAM0"/>
<dbReference type="FunFam" id="3.30.160.60:FF:002349">
    <property type="entry name" value="Zinc finger and BTB domain-containing 40"/>
    <property type="match status" value="1"/>
</dbReference>
<evidence type="ECO:0000256" key="4">
    <source>
        <dbReference type="ARBA" id="ARBA00022833"/>
    </source>
</evidence>
<feature type="domain" description="C2H2-type" evidence="6">
    <location>
        <begin position="83"/>
        <end position="110"/>
    </location>
</feature>
<dbReference type="Proteomes" id="UP001497382">
    <property type="component" value="Unassembled WGS sequence"/>
</dbReference>
<dbReference type="Pfam" id="PF00096">
    <property type="entry name" value="zf-C2H2"/>
    <property type="match status" value="2"/>
</dbReference>
<dbReference type="Gene3D" id="3.30.160.60">
    <property type="entry name" value="Classic Zinc Finger"/>
    <property type="match status" value="4"/>
</dbReference>
<feature type="domain" description="C2H2-type" evidence="6">
    <location>
        <begin position="10"/>
        <end position="37"/>
    </location>
</feature>
<dbReference type="SUPFAM" id="SSF57667">
    <property type="entry name" value="beta-beta-alpha zinc fingers"/>
    <property type="match status" value="3"/>
</dbReference>
<dbReference type="PANTHER" id="PTHR24379">
    <property type="entry name" value="KRAB AND ZINC FINGER DOMAIN-CONTAINING"/>
    <property type="match status" value="1"/>
</dbReference>
<evidence type="ECO:0000313" key="8">
    <source>
        <dbReference type="Proteomes" id="UP001497382"/>
    </source>
</evidence>
<proteinExistence type="predicted"/>
<organism evidence="7 8">
    <name type="scientific">Larinioides sclopetarius</name>
    <dbReference type="NCBI Taxonomy" id="280406"/>
    <lineage>
        <taxon>Eukaryota</taxon>
        <taxon>Metazoa</taxon>
        <taxon>Ecdysozoa</taxon>
        <taxon>Arthropoda</taxon>
        <taxon>Chelicerata</taxon>
        <taxon>Arachnida</taxon>
        <taxon>Araneae</taxon>
        <taxon>Araneomorphae</taxon>
        <taxon>Entelegynae</taxon>
        <taxon>Araneoidea</taxon>
        <taxon>Araneidae</taxon>
        <taxon>Larinioides</taxon>
    </lineage>
</organism>
<evidence type="ECO:0000256" key="3">
    <source>
        <dbReference type="ARBA" id="ARBA00022771"/>
    </source>
</evidence>
<dbReference type="GO" id="GO:0008270">
    <property type="term" value="F:zinc ion binding"/>
    <property type="evidence" value="ECO:0007669"/>
    <property type="project" value="UniProtKB-KW"/>
</dbReference>
<comment type="caution">
    <text evidence="7">The sequence shown here is derived from an EMBL/GenBank/DDBJ whole genome shotgun (WGS) entry which is preliminary data.</text>
</comment>
<dbReference type="InterPro" id="IPR013087">
    <property type="entry name" value="Znf_C2H2_type"/>
</dbReference>
<dbReference type="InterPro" id="IPR036236">
    <property type="entry name" value="Znf_C2H2_sf"/>
</dbReference>
<keyword evidence="2" id="KW-0677">Repeat</keyword>
<feature type="domain" description="C2H2-type" evidence="6">
    <location>
        <begin position="55"/>
        <end position="82"/>
    </location>
</feature>
<protein>
    <recommendedName>
        <fullName evidence="6">C2H2-type domain-containing protein</fullName>
    </recommendedName>
</protein>
<evidence type="ECO:0000256" key="1">
    <source>
        <dbReference type="ARBA" id="ARBA00022723"/>
    </source>
</evidence>
<feature type="domain" description="C2H2-type" evidence="6">
    <location>
        <begin position="111"/>
        <end position="138"/>
    </location>
</feature>
<keyword evidence="1" id="KW-0479">Metal-binding</keyword>
<reference evidence="7 8" key="1">
    <citation type="submission" date="2024-04" db="EMBL/GenBank/DDBJ databases">
        <authorList>
            <person name="Rising A."/>
            <person name="Reimegard J."/>
            <person name="Sonavane S."/>
            <person name="Akerstrom W."/>
            <person name="Nylinder S."/>
            <person name="Hedman E."/>
            <person name="Kallberg Y."/>
        </authorList>
    </citation>
    <scope>NUCLEOTIDE SEQUENCE [LARGE SCALE GENOMIC DNA]</scope>
</reference>
<accession>A0AAV2BAM0</accession>
<evidence type="ECO:0000313" key="7">
    <source>
        <dbReference type="EMBL" id="CAL1293097.1"/>
    </source>
</evidence>
<keyword evidence="4" id="KW-0862">Zinc</keyword>
<dbReference type="PROSITE" id="PS00028">
    <property type="entry name" value="ZINC_FINGER_C2H2_1"/>
    <property type="match status" value="2"/>
</dbReference>
<name>A0AAV2BAM0_9ARAC</name>
<dbReference type="PROSITE" id="PS50157">
    <property type="entry name" value="ZINC_FINGER_C2H2_2"/>
    <property type="match status" value="4"/>
</dbReference>
<evidence type="ECO:0000259" key="6">
    <source>
        <dbReference type="PROSITE" id="PS50157"/>
    </source>
</evidence>
<dbReference type="SMART" id="SM00355">
    <property type="entry name" value="ZnF_C2H2"/>
    <property type="match status" value="4"/>
</dbReference>
<keyword evidence="8" id="KW-1185">Reference proteome</keyword>
<dbReference type="FunFam" id="3.30.160.60:FF:000100">
    <property type="entry name" value="Zinc finger 45-like"/>
    <property type="match status" value="1"/>
</dbReference>
<dbReference type="FunFam" id="3.30.160.60:FF:002319">
    <property type="entry name" value="Uncharacterized protein"/>
    <property type="match status" value="1"/>
</dbReference>
<gene>
    <name evidence="7" type="ORF">LARSCL_LOCUS18012</name>
</gene>
<dbReference type="Pfam" id="PF12874">
    <property type="entry name" value="zf-met"/>
    <property type="match status" value="1"/>
</dbReference>
<dbReference type="PANTHER" id="PTHR24379:SF121">
    <property type="entry name" value="C2H2-TYPE DOMAIN-CONTAINING PROTEIN"/>
    <property type="match status" value="1"/>
</dbReference>
<sequence>MMIHTGERPFECKICHKRFNRKFNLQCHKATHLKESFLKKLLVAAKGTSGGRKLNTCSFCDYSAPYRSQIEDHERSHTGERPFICDVCGYKTGRKTQLKRHLLTHTDYKPHQCHLCMKRFRRTDNLQMHMLTHQKDSL</sequence>